<name>A0A9P4G8F8_9PLEO</name>
<evidence type="ECO:0000256" key="3">
    <source>
        <dbReference type="ARBA" id="ARBA00022989"/>
    </source>
</evidence>
<dbReference type="EMBL" id="ML976619">
    <property type="protein sequence ID" value="KAF1840946.1"/>
    <property type="molecule type" value="Genomic_DNA"/>
</dbReference>
<evidence type="ECO:0000256" key="5">
    <source>
        <dbReference type="ARBA" id="ARBA00038359"/>
    </source>
</evidence>
<evidence type="ECO:0000313" key="9">
    <source>
        <dbReference type="EMBL" id="KAF1840946.1"/>
    </source>
</evidence>
<dbReference type="GeneID" id="63844635"/>
<sequence length="340" mass="38749">MPVNFFHEAWSYVGVAAFVVILRFCLKLYHGGWRHLALDDALMFCALLFYAAETSAAHMIVSWKGLGNNNMTPQQRASLDPHSEEWSTRVKGAKMNIVGWSTYTTLFWLLKSCWTIYYSRLTNGVNHMDMRIKLSWGLLGTTFIACFGVIIFQCRPFHKNWQINPNPGNVCQPAYSFLQVCFIMALNTVTDLYLMAIPIPIIWKARLDKKRKLQLLILFSLSWIVIVFGIIRCITLVTTGEYEISQSGPWSVRESFLAVLVSNAPVVVPLFKRWFQDMTGTATSHFRSGKSDSYQLDSQNKDSKSGSHANSTSKDVKKKKKFHHPLSLPTNTKWGSDEDI</sequence>
<accession>A0A9P4G8F8</accession>
<keyword evidence="4 7" id="KW-0472">Membrane</keyword>
<feature type="domain" description="Rhodopsin" evidence="8">
    <location>
        <begin position="23"/>
        <end position="273"/>
    </location>
</feature>
<organism evidence="9 10">
    <name type="scientific">Cucurbitaria berberidis CBS 394.84</name>
    <dbReference type="NCBI Taxonomy" id="1168544"/>
    <lineage>
        <taxon>Eukaryota</taxon>
        <taxon>Fungi</taxon>
        <taxon>Dikarya</taxon>
        <taxon>Ascomycota</taxon>
        <taxon>Pezizomycotina</taxon>
        <taxon>Dothideomycetes</taxon>
        <taxon>Pleosporomycetidae</taxon>
        <taxon>Pleosporales</taxon>
        <taxon>Pleosporineae</taxon>
        <taxon>Cucurbitariaceae</taxon>
        <taxon>Cucurbitaria</taxon>
    </lineage>
</organism>
<feature type="transmembrane region" description="Helical" evidence="7">
    <location>
        <begin position="173"/>
        <end position="194"/>
    </location>
</feature>
<dbReference type="OrthoDB" id="2988756at2759"/>
<feature type="compositionally biased region" description="Polar residues" evidence="6">
    <location>
        <begin position="284"/>
        <end position="298"/>
    </location>
</feature>
<comment type="caution">
    <text evidence="9">The sequence shown here is derived from an EMBL/GenBank/DDBJ whole genome shotgun (WGS) entry which is preliminary data.</text>
</comment>
<evidence type="ECO:0000256" key="4">
    <source>
        <dbReference type="ARBA" id="ARBA00023136"/>
    </source>
</evidence>
<evidence type="ECO:0000313" key="10">
    <source>
        <dbReference type="Proteomes" id="UP000800039"/>
    </source>
</evidence>
<keyword evidence="10" id="KW-1185">Reference proteome</keyword>
<keyword evidence="2 7" id="KW-0812">Transmembrane</keyword>
<evidence type="ECO:0000256" key="2">
    <source>
        <dbReference type="ARBA" id="ARBA00022692"/>
    </source>
</evidence>
<feature type="transmembrane region" description="Helical" evidence="7">
    <location>
        <begin position="97"/>
        <end position="114"/>
    </location>
</feature>
<feature type="transmembrane region" description="Helical" evidence="7">
    <location>
        <begin position="12"/>
        <end position="29"/>
    </location>
</feature>
<gene>
    <name evidence="9" type="ORF">K460DRAFT_250866</name>
</gene>
<dbReference type="GO" id="GO:0016020">
    <property type="term" value="C:membrane"/>
    <property type="evidence" value="ECO:0007669"/>
    <property type="project" value="UniProtKB-SubCell"/>
</dbReference>
<feature type="non-terminal residue" evidence="9">
    <location>
        <position position="340"/>
    </location>
</feature>
<dbReference type="InterPro" id="IPR049326">
    <property type="entry name" value="Rhodopsin_dom_fungi"/>
</dbReference>
<evidence type="ECO:0000259" key="8">
    <source>
        <dbReference type="Pfam" id="PF20684"/>
    </source>
</evidence>
<dbReference type="PANTHER" id="PTHR33048:SF2">
    <property type="entry name" value="SRPK"/>
    <property type="match status" value="1"/>
</dbReference>
<evidence type="ECO:0000256" key="1">
    <source>
        <dbReference type="ARBA" id="ARBA00004141"/>
    </source>
</evidence>
<comment type="subcellular location">
    <subcellularLocation>
        <location evidence="1">Membrane</location>
        <topology evidence="1">Multi-pass membrane protein</topology>
    </subcellularLocation>
</comment>
<reference evidence="9" key="1">
    <citation type="submission" date="2020-01" db="EMBL/GenBank/DDBJ databases">
        <authorList>
            <consortium name="DOE Joint Genome Institute"/>
            <person name="Haridas S."/>
            <person name="Albert R."/>
            <person name="Binder M."/>
            <person name="Bloem J."/>
            <person name="Labutti K."/>
            <person name="Salamov A."/>
            <person name="Andreopoulos B."/>
            <person name="Baker S.E."/>
            <person name="Barry K."/>
            <person name="Bills G."/>
            <person name="Bluhm B.H."/>
            <person name="Cannon C."/>
            <person name="Castanera R."/>
            <person name="Culley D.E."/>
            <person name="Daum C."/>
            <person name="Ezra D."/>
            <person name="Gonzalez J.B."/>
            <person name="Henrissat B."/>
            <person name="Kuo A."/>
            <person name="Liang C."/>
            <person name="Lipzen A."/>
            <person name="Lutzoni F."/>
            <person name="Magnuson J."/>
            <person name="Mondo S."/>
            <person name="Nolan M."/>
            <person name="Ohm R."/>
            <person name="Pangilinan J."/>
            <person name="Park H.-J."/>
            <person name="Ramirez L."/>
            <person name="Alfaro M."/>
            <person name="Sun H."/>
            <person name="Tritt A."/>
            <person name="Yoshinaga Y."/>
            <person name="Zwiers L.-H."/>
            <person name="Turgeon B.G."/>
            <person name="Goodwin S.B."/>
            <person name="Spatafora J.W."/>
            <person name="Crous P.W."/>
            <person name="Grigoriev I.V."/>
        </authorList>
    </citation>
    <scope>NUCLEOTIDE SEQUENCE</scope>
    <source>
        <strain evidence="9">CBS 394.84</strain>
    </source>
</reference>
<feature type="transmembrane region" description="Helical" evidence="7">
    <location>
        <begin position="250"/>
        <end position="271"/>
    </location>
</feature>
<dbReference type="InterPro" id="IPR052337">
    <property type="entry name" value="SAT4-like"/>
</dbReference>
<comment type="similarity">
    <text evidence="5">Belongs to the SAT4 family.</text>
</comment>
<keyword evidence="3 7" id="KW-1133">Transmembrane helix</keyword>
<feature type="region of interest" description="Disordered" evidence="6">
    <location>
        <begin position="284"/>
        <end position="340"/>
    </location>
</feature>
<dbReference type="Pfam" id="PF20684">
    <property type="entry name" value="Fung_rhodopsin"/>
    <property type="match status" value="1"/>
</dbReference>
<feature type="transmembrane region" description="Helical" evidence="7">
    <location>
        <begin position="134"/>
        <end position="153"/>
    </location>
</feature>
<proteinExistence type="inferred from homology"/>
<dbReference type="RefSeq" id="XP_040783509.1">
    <property type="nucleotide sequence ID" value="XM_040927382.1"/>
</dbReference>
<protein>
    <recommendedName>
        <fullName evidence="8">Rhodopsin domain-containing protein</fullName>
    </recommendedName>
</protein>
<evidence type="ECO:0000256" key="7">
    <source>
        <dbReference type="SAM" id="Phobius"/>
    </source>
</evidence>
<dbReference type="AlphaFoldDB" id="A0A9P4G8F8"/>
<evidence type="ECO:0000256" key="6">
    <source>
        <dbReference type="SAM" id="MobiDB-lite"/>
    </source>
</evidence>
<feature type="transmembrane region" description="Helical" evidence="7">
    <location>
        <begin position="215"/>
        <end position="238"/>
    </location>
</feature>
<feature type="transmembrane region" description="Helical" evidence="7">
    <location>
        <begin position="41"/>
        <end position="61"/>
    </location>
</feature>
<dbReference type="Proteomes" id="UP000800039">
    <property type="component" value="Unassembled WGS sequence"/>
</dbReference>
<dbReference type="PANTHER" id="PTHR33048">
    <property type="entry name" value="PTH11-LIKE INTEGRAL MEMBRANE PROTEIN (AFU_ORTHOLOGUE AFUA_5G11245)"/>
    <property type="match status" value="1"/>
</dbReference>